<dbReference type="RefSeq" id="XP_066936248.1">
    <property type="nucleotide sequence ID" value="XM_067080147.1"/>
</dbReference>
<evidence type="ECO:0000256" key="19">
    <source>
        <dbReference type="ARBA" id="ARBA00033291"/>
    </source>
</evidence>
<evidence type="ECO:0000256" key="12">
    <source>
        <dbReference type="ARBA" id="ARBA00023034"/>
    </source>
</evidence>
<dbReference type="GO" id="GO:0015020">
    <property type="term" value="F:glucuronosyltransferase activity"/>
    <property type="evidence" value="ECO:0007669"/>
    <property type="project" value="InterPro"/>
</dbReference>
<evidence type="ECO:0000256" key="7">
    <source>
        <dbReference type="ARBA" id="ARBA00022679"/>
    </source>
</evidence>
<comment type="pathway">
    <text evidence="3">Protein modification; protein glycosylation.</text>
</comment>
<keyword evidence="9" id="KW-0479">Metal-binding</keyword>
<keyword evidence="11" id="KW-1133">Transmembrane helix</keyword>
<keyword evidence="13" id="KW-0472">Membrane</keyword>
<dbReference type="PANTHER" id="PTHR46420">
    <property type="entry name" value="BETA-1,4-GLUCURONYLTRANSFERASE 1"/>
    <property type="match status" value="1"/>
</dbReference>
<evidence type="ECO:0000256" key="6">
    <source>
        <dbReference type="ARBA" id="ARBA00022676"/>
    </source>
</evidence>
<protein>
    <recommendedName>
        <fullName evidence="5">Beta-1,4-glucuronyltransferase 1</fullName>
    </recommendedName>
    <alternativeName>
        <fullName evidence="16">I-beta-1,3-N-acetylglucosaminyltransferase</fullName>
    </alternativeName>
    <alternativeName>
        <fullName evidence="19">N-acetyllactosaminide beta-1,3-N-acetylglucosaminyltransferase</fullName>
    </alternativeName>
    <alternativeName>
        <fullName evidence="17">Poly-N-acetyllactosamine extension enzyme</fullName>
    </alternativeName>
    <alternativeName>
        <fullName evidence="18">UDP-GlcNAc:betaGal beta-1,3-N-acetylglucosaminyltransferase 1</fullName>
    </alternativeName>
</protein>
<evidence type="ECO:0000313" key="21">
    <source>
        <dbReference type="EnsemblMetazoa" id="CLYHEMP002022.1"/>
    </source>
</evidence>
<dbReference type="GeneID" id="136823987"/>
<dbReference type="EnsemblMetazoa" id="CLYHEMT002022.1">
    <property type="protein sequence ID" value="CLYHEMP002022.1"/>
    <property type="gene ID" value="CLYHEMG002022"/>
</dbReference>
<evidence type="ECO:0000256" key="20">
    <source>
        <dbReference type="ARBA" id="ARBA00047852"/>
    </source>
</evidence>
<keyword evidence="15" id="KW-0464">Manganese</keyword>
<evidence type="ECO:0000256" key="15">
    <source>
        <dbReference type="ARBA" id="ARBA00023211"/>
    </source>
</evidence>
<proteinExistence type="inferred from homology"/>
<evidence type="ECO:0000256" key="13">
    <source>
        <dbReference type="ARBA" id="ARBA00023136"/>
    </source>
</evidence>
<evidence type="ECO:0000256" key="14">
    <source>
        <dbReference type="ARBA" id="ARBA00023180"/>
    </source>
</evidence>
<evidence type="ECO:0000256" key="10">
    <source>
        <dbReference type="ARBA" id="ARBA00022968"/>
    </source>
</evidence>
<dbReference type="AlphaFoldDB" id="A0A7M5V3Z7"/>
<dbReference type="GO" id="GO:0046872">
    <property type="term" value="F:metal ion binding"/>
    <property type="evidence" value="ECO:0007669"/>
    <property type="project" value="UniProtKB-KW"/>
</dbReference>
<dbReference type="PANTHER" id="PTHR46420:SF1">
    <property type="entry name" value="BETA-1,4-GLUCURONYLTRANSFERASE 1"/>
    <property type="match status" value="1"/>
</dbReference>
<keyword evidence="12" id="KW-0333">Golgi apparatus</keyword>
<keyword evidence="8" id="KW-0812">Transmembrane</keyword>
<comment type="catalytic activity">
    <reaction evidence="20">
        <text>3-O-[beta-D-Xyl-(1-&gt;4)-Rib-ol-P-Rib-ol-P-3-beta-D-GalNAc-(1-&gt;3)-beta-D-GlcNAc-(1-&gt;4)-(O-6-P-alpha-D-Man)]-Thr-[protein] + UDP-alpha-D-glucuronate = 3-O-[beta-D-GlcA-(1-&gt;3)-beta-D-Xyl-(1-&gt;4)-Rib-ol-P-Rib-ol-P-3-beta-D-GalNAc-(1-&gt;3)-beta-D-GlcNAc-(1-&gt;4)-(O-6-P-alpha-D-Man)]-Thr-[protein] + UDP + H(+)</text>
        <dbReference type="Rhea" id="RHEA:46860"/>
        <dbReference type="Rhea" id="RHEA-COMP:15023"/>
        <dbReference type="Rhea" id="RHEA-COMP:17482"/>
        <dbReference type="ChEBI" id="CHEBI:15378"/>
        <dbReference type="ChEBI" id="CHEBI:58052"/>
        <dbReference type="ChEBI" id="CHEBI:58223"/>
        <dbReference type="ChEBI" id="CHEBI:142405"/>
        <dbReference type="ChEBI" id="CHEBI:177336"/>
    </reaction>
</comment>
<evidence type="ECO:0000256" key="16">
    <source>
        <dbReference type="ARBA" id="ARBA00030723"/>
    </source>
</evidence>
<keyword evidence="10" id="KW-0735">Signal-anchor</keyword>
<sequence length="292" mass="34911">MEWPDLRVFTPGRLLPDTLQHIKQLILCHPKISQYVTFNLLLPLSHPPEDPILMFSITAVDKCNNLHLDARPLKQTEDNYDNSKIVYPVNALRNIAVKNLQTSHVFMIDIDMLPSKGLRHYLKTTNLLYHDEMQAFVIPAFEVKTESNIPDNKEQLLQKWEKEDARPFYYTVCWKCQKNTNYKRWRLLDSSTLLYKVDWVDPWEPFYIANRKFVHYDERFQQYGFNRISQLCDLHLKGADFFVLRDAFLIHIGFKDRNRFHSRKDEENDRNRILYRAFKKEKLETAVNGRIC</sequence>
<dbReference type="Proteomes" id="UP000594262">
    <property type="component" value="Unplaced"/>
</dbReference>
<dbReference type="GO" id="GO:0035269">
    <property type="term" value="P:protein O-linked glycosylation via mannose"/>
    <property type="evidence" value="ECO:0007669"/>
    <property type="project" value="TreeGrafter"/>
</dbReference>
<dbReference type="OrthoDB" id="8922241at2759"/>
<comment type="subcellular location">
    <subcellularLocation>
        <location evidence="2">Golgi apparatus membrane</location>
        <topology evidence="2">Single-pass type II membrane protein</topology>
    </subcellularLocation>
</comment>
<evidence type="ECO:0000313" key="22">
    <source>
        <dbReference type="Proteomes" id="UP000594262"/>
    </source>
</evidence>
<dbReference type="Pfam" id="PF13896">
    <property type="entry name" value="Glyco_transf_49"/>
    <property type="match status" value="1"/>
</dbReference>
<evidence type="ECO:0000256" key="5">
    <source>
        <dbReference type="ARBA" id="ARBA00017962"/>
    </source>
</evidence>
<reference evidence="21" key="1">
    <citation type="submission" date="2021-01" db="UniProtKB">
        <authorList>
            <consortium name="EnsemblMetazoa"/>
        </authorList>
    </citation>
    <scope>IDENTIFICATION</scope>
</reference>
<evidence type="ECO:0000256" key="1">
    <source>
        <dbReference type="ARBA" id="ARBA00001936"/>
    </source>
</evidence>
<keyword evidence="14" id="KW-0325">Glycoprotein</keyword>
<name>A0A7M5V3Z7_9CNID</name>
<evidence type="ECO:0000256" key="4">
    <source>
        <dbReference type="ARBA" id="ARBA00008539"/>
    </source>
</evidence>
<organism evidence="21 22">
    <name type="scientific">Clytia hemisphaerica</name>
    <dbReference type="NCBI Taxonomy" id="252671"/>
    <lineage>
        <taxon>Eukaryota</taxon>
        <taxon>Metazoa</taxon>
        <taxon>Cnidaria</taxon>
        <taxon>Hydrozoa</taxon>
        <taxon>Hydroidolina</taxon>
        <taxon>Leptothecata</taxon>
        <taxon>Obeliida</taxon>
        <taxon>Clytiidae</taxon>
        <taxon>Clytia</taxon>
    </lineage>
</organism>
<keyword evidence="6" id="KW-0328">Glycosyltransferase</keyword>
<evidence type="ECO:0000256" key="11">
    <source>
        <dbReference type="ARBA" id="ARBA00022989"/>
    </source>
</evidence>
<evidence type="ECO:0000256" key="17">
    <source>
        <dbReference type="ARBA" id="ARBA00032175"/>
    </source>
</evidence>
<dbReference type="UniPathway" id="UPA00378"/>
<evidence type="ECO:0000256" key="3">
    <source>
        <dbReference type="ARBA" id="ARBA00004922"/>
    </source>
</evidence>
<dbReference type="InterPro" id="IPR043189">
    <property type="entry name" value="B4GAT1"/>
</dbReference>
<evidence type="ECO:0000256" key="18">
    <source>
        <dbReference type="ARBA" id="ARBA00032181"/>
    </source>
</evidence>
<comment type="cofactor">
    <cofactor evidence="1">
        <name>Mn(2+)</name>
        <dbReference type="ChEBI" id="CHEBI:29035"/>
    </cofactor>
</comment>
<evidence type="ECO:0000256" key="9">
    <source>
        <dbReference type="ARBA" id="ARBA00022723"/>
    </source>
</evidence>
<keyword evidence="7" id="KW-0808">Transferase</keyword>
<accession>A0A7M5V3Z7</accession>
<dbReference type="GO" id="GO:0000139">
    <property type="term" value="C:Golgi membrane"/>
    <property type="evidence" value="ECO:0007669"/>
    <property type="project" value="UniProtKB-SubCell"/>
</dbReference>
<evidence type="ECO:0000256" key="8">
    <source>
        <dbReference type="ARBA" id="ARBA00022692"/>
    </source>
</evidence>
<evidence type="ECO:0000256" key="2">
    <source>
        <dbReference type="ARBA" id="ARBA00004323"/>
    </source>
</evidence>
<comment type="similarity">
    <text evidence="4">Belongs to the glycosyltransferase 49 family.</text>
</comment>
<keyword evidence="22" id="KW-1185">Reference proteome</keyword>